<organism evidence="3 4">
    <name type="scientific">Daphnia pulex</name>
    <name type="common">Water flea</name>
    <dbReference type="NCBI Taxonomy" id="6669"/>
    <lineage>
        <taxon>Eukaryota</taxon>
        <taxon>Metazoa</taxon>
        <taxon>Ecdysozoa</taxon>
        <taxon>Arthropoda</taxon>
        <taxon>Crustacea</taxon>
        <taxon>Branchiopoda</taxon>
        <taxon>Diplostraca</taxon>
        <taxon>Cladocera</taxon>
        <taxon>Anomopoda</taxon>
        <taxon>Daphniidae</taxon>
        <taxon>Daphnia</taxon>
    </lineage>
</organism>
<evidence type="ECO:0000256" key="1">
    <source>
        <dbReference type="SAM" id="MobiDB-lite"/>
    </source>
</evidence>
<proteinExistence type="predicted"/>
<feature type="region of interest" description="Disordered" evidence="1">
    <location>
        <begin position="1"/>
        <end position="21"/>
    </location>
</feature>
<sequence length="122" mass="13629">MDSDFSCPENGNGTDYASSADDSTLTQVSTGCFHVSPATRKGKRLQLLQMLLLPFIPIMALVVQNALTVGSYESLRELLERFNMTDAINAQKAATIIEHQRKGGKIRRRHSGWIPLRRPSRQ</sequence>
<protein>
    <submittedName>
        <fullName evidence="3">Uncharacterized protein</fullName>
    </submittedName>
</protein>
<dbReference type="HOGENOM" id="CLU_2029012_0_0_1"/>
<dbReference type="AlphaFoldDB" id="E9GKU1"/>
<evidence type="ECO:0000256" key="2">
    <source>
        <dbReference type="SAM" id="Phobius"/>
    </source>
</evidence>
<reference evidence="3 4" key="1">
    <citation type="journal article" date="2011" name="Science">
        <title>The ecoresponsive genome of Daphnia pulex.</title>
        <authorList>
            <person name="Colbourne J.K."/>
            <person name="Pfrender M.E."/>
            <person name="Gilbert D."/>
            <person name="Thomas W.K."/>
            <person name="Tucker A."/>
            <person name="Oakley T.H."/>
            <person name="Tokishita S."/>
            <person name="Aerts A."/>
            <person name="Arnold G.J."/>
            <person name="Basu M.K."/>
            <person name="Bauer D.J."/>
            <person name="Caceres C.E."/>
            <person name="Carmel L."/>
            <person name="Casola C."/>
            <person name="Choi J.H."/>
            <person name="Detter J.C."/>
            <person name="Dong Q."/>
            <person name="Dusheyko S."/>
            <person name="Eads B.D."/>
            <person name="Frohlich T."/>
            <person name="Geiler-Samerotte K.A."/>
            <person name="Gerlach D."/>
            <person name="Hatcher P."/>
            <person name="Jogdeo S."/>
            <person name="Krijgsveld J."/>
            <person name="Kriventseva E.V."/>
            <person name="Kultz D."/>
            <person name="Laforsch C."/>
            <person name="Lindquist E."/>
            <person name="Lopez J."/>
            <person name="Manak J.R."/>
            <person name="Muller J."/>
            <person name="Pangilinan J."/>
            <person name="Patwardhan R.P."/>
            <person name="Pitluck S."/>
            <person name="Pritham E.J."/>
            <person name="Rechtsteiner A."/>
            <person name="Rho M."/>
            <person name="Rogozin I.B."/>
            <person name="Sakarya O."/>
            <person name="Salamov A."/>
            <person name="Schaack S."/>
            <person name="Shapiro H."/>
            <person name="Shiga Y."/>
            <person name="Skalitzky C."/>
            <person name="Smith Z."/>
            <person name="Souvorov A."/>
            <person name="Sung W."/>
            <person name="Tang Z."/>
            <person name="Tsuchiya D."/>
            <person name="Tu H."/>
            <person name="Vos H."/>
            <person name="Wang M."/>
            <person name="Wolf Y.I."/>
            <person name="Yamagata H."/>
            <person name="Yamada T."/>
            <person name="Ye Y."/>
            <person name="Shaw J.R."/>
            <person name="Andrews J."/>
            <person name="Crease T.J."/>
            <person name="Tang H."/>
            <person name="Lucas S.M."/>
            <person name="Robertson H.M."/>
            <person name="Bork P."/>
            <person name="Koonin E.V."/>
            <person name="Zdobnov E.M."/>
            <person name="Grigoriev I.V."/>
            <person name="Lynch M."/>
            <person name="Boore J.L."/>
        </authorList>
    </citation>
    <scope>NUCLEOTIDE SEQUENCE [LARGE SCALE GENOMIC DNA]</scope>
</reference>
<accession>E9GKU1</accession>
<keyword evidence="2" id="KW-0812">Transmembrane</keyword>
<feature type="transmembrane region" description="Helical" evidence="2">
    <location>
        <begin position="50"/>
        <end position="72"/>
    </location>
</feature>
<dbReference type="OrthoDB" id="60033at2759"/>
<dbReference type="Proteomes" id="UP000000305">
    <property type="component" value="Unassembled WGS sequence"/>
</dbReference>
<keyword evidence="4" id="KW-1185">Reference proteome</keyword>
<dbReference type="KEGG" id="dpx:DAPPUDRAFT_103943"/>
<evidence type="ECO:0000313" key="3">
    <source>
        <dbReference type="EMBL" id="EFX79738.1"/>
    </source>
</evidence>
<feature type="compositionally biased region" description="Polar residues" evidence="1">
    <location>
        <begin position="9"/>
        <end position="21"/>
    </location>
</feature>
<keyword evidence="2" id="KW-0472">Membrane</keyword>
<keyword evidence="2" id="KW-1133">Transmembrane helix</keyword>
<dbReference type="EMBL" id="GL732550">
    <property type="protein sequence ID" value="EFX79738.1"/>
    <property type="molecule type" value="Genomic_DNA"/>
</dbReference>
<dbReference type="STRING" id="6669.E9GKU1"/>
<gene>
    <name evidence="3" type="ORF">DAPPUDRAFT_103943</name>
</gene>
<name>E9GKU1_DAPPU</name>
<evidence type="ECO:0000313" key="4">
    <source>
        <dbReference type="Proteomes" id="UP000000305"/>
    </source>
</evidence>
<dbReference type="InParanoid" id="E9GKU1"/>